<dbReference type="Proteomes" id="UP000070422">
    <property type="component" value="Unassembled WGS sequence"/>
</dbReference>
<proteinExistence type="predicted"/>
<dbReference type="AlphaFoldDB" id="A0A133XQB4"/>
<name>A0A133XQB4_9LACT</name>
<evidence type="ECO:0000313" key="2">
    <source>
        <dbReference type="Proteomes" id="UP000070422"/>
    </source>
</evidence>
<organism evidence="1 2">
    <name type="scientific">Aerococcus christensenii</name>
    <dbReference type="NCBI Taxonomy" id="87541"/>
    <lineage>
        <taxon>Bacteria</taxon>
        <taxon>Bacillati</taxon>
        <taxon>Bacillota</taxon>
        <taxon>Bacilli</taxon>
        <taxon>Lactobacillales</taxon>
        <taxon>Aerococcaceae</taxon>
        <taxon>Aerococcus</taxon>
    </lineage>
</organism>
<dbReference type="EMBL" id="LSCQ01000103">
    <property type="protein sequence ID" value="KXB33125.1"/>
    <property type="molecule type" value="Genomic_DNA"/>
</dbReference>
<gene>
    <name evidence="1" type="ORF">HMPREF3187_01768</name>
</gene>
<protein>
    <submittedName>
        <fullName evidence="1">Uncharacterized protein</fullName>
    </submittedName>
</protein>
<dbReference type="RefSeq" id="WP_060937378.1">
    <property type="nucleotide sequence ID" value="NZ_KQ959338.1"/>
</dbReference>
<accession>A0A133XQB4</accession>
<evidence type="ECO:0000313" key="1">
    <source>
        <dbReference type="EMBL" id="KXB33125.1"/>
    </source>
</evidence>
<reference evidence="1 2" key="1">
    <citation type="submission" date="2016-01" db="EMBL/GenBank/DDBJ databases">
        <authorList>
            <person name="Oliw E.H."/>
        </authorList>
    </citation>
    <scope>NUCLEOTIDE SEQUENCE [LARGE SCALE GENOMIC DNA]</scope>
    <source>
        <strain evidence="1 2">KA00635</strain>
    </source>
</reference>
<sequence>MFTKEKDQKILRAKADGYVNECTKKLMLLDKAFVAHRLAEQELNIIILYYAIKDLKRQEITMDELEKLASKATTIEGAYRLMEKYGLVEEV</sequence>
<dbReference type="PATRIC" id="fig|87541.4.peg.1749"/>
<comment type="caution">
    <text evidence="1">The sequence shown here is derived from an EMBL/GenBank/DDBJ whole genome shotgun (WGS) entry which is preliminary data.</text>
</comment>